<keyword evidence="1" id="KW-0472">Membrane</keyword>
<dbReference type="AlphaFoldDB" id="A0A1G2UIP8"/>
<name>A0A1G2UIP8_9BACT</name>
<feature type="domain" description="Bacterial spore germination immunoglobulin-like" evidence="2">
    <location>
        <begin position="71"/>
        <end position="150"/>
    </location>
</feature>
<dbReference type="Pfam" id="PF10648">
    <property type="entry name" value="Gmad2"/>
    <property type="match status" value="1"/>
</dbReference>
<evidence type="ECO:0000259" key="2">
    <source>
        <dbReference type="Pfam" id="PF10648"/>
    </source>
</evidence>
<evidence type="ECO:0000256" key="1">
    <source>
        <dbReference type="SAM" id="Phobius"/>
    </source>
</evidence>
<feature type="transmembrane region" description="Helical" evidence="1">
    <location>
        <begin position="5"/>
        <end position="21"/>
    </location>
</feature>
<organism evidence="3 4">
    <name type="scientific">Candidatus Zambryskibacteria bacterium RIFCSPLOWO2_02_FULL_39_14</name>
    <dbReference type="NCBI Taxonomy" id="1802769"/>
    <lineage>
        <taxon>Bacteria</taxon>
        <taxon>Candidatus Zambryskiibacteriota</taxon>
    </lineage>
</organism>
<protein>
    <recommendedName>
        <fullName evidence="2">Bacterial spore germination immunoglobulin-like domain-containing protein</fullName>
    </recommendedName>
</protein>
<sequence length="183" mass="21137">MKKIFYFVVVIVAFIFLVWWFEPREIVVVTNFNECVKTGNLVMESYPRQCQYQGETFTEFIGNELEKIDLVRLDNPRPNQIITSPLTLRGEARGYWFFEADFPVVLTDWDGLIIAQGIASAVLDPNDPESTWMTEDFVPFEAKLTFRVEKDVYSKKGTLILQKNNPSGLSEHDDALEIPVVFE</sequence>
<keyword evidence="1" id="KW-0812">Transmembrane</keyword>
<dbReference type="EMBL" id="MHWM01000005">
    <property type="protein sequence ID" value="OHB09304.1"/>
    <property type="molecule type" value="Genomic_DNA"/>
</dbReference>
<evidence type="ECO:0000313" key="3">
    <source>
        <dbReference type="EMBL" id="OHB09304.1"/>
    </source>
</evidence>
<reference evidence="3 4" key="1">
    <citation type="journal article" date="2016" name="Nat. Commun.">
        <title>Thousands of microbial genomes shed light on interconnected biogeochemical processes in an aquifer system.</title>
        <authorList>
            <person name="Anantharaman K."/>
            <person name="Brown C.T."/>
            <person name="Hug L.A."/>
            <person name="Sharon I."/>
            <person name="Castelle C.J."/>
            <person name="Probst A.J."/>
            <person name="Thomas B.C."/>
            <person name="Singh A."/>
            <person name="Wilkins M.J."/>
            <person name="Karaoz U."/>
            <person name="Brodie E.L."/>
            <person name="Williams K.H."/>
            <person name="Hubbard S.S."/>
            <person name="Banfield J.F."/>
        </authorList>
    </citation>
    <scope>NUCLEOTIDE SEQUENCE [LARGE SCALE GENOMIC DNA]</scope>
</reference>
<keyword evidence="1" id="KW-1133">Transmembrane helix</keyword>
<accession>A0A1G2UIP8</accession>
<dbReference type="Proteomes" id="UP000177096">
    <property type="component" value="Unassembled WGS sequence"/>
</dbReference>
<comment type="caution">
    <text evidence="3">The sequence shown here is derived from an EMBL/GenBank/DDBJ whole genome shotgun (WGS) entry which is preliminary data.</text>
</comment>
<proteinExistence type="predicted"/>
<gene>
    <name evidence="3" type="ORF">A3I86_00640</name>
</gene>
<evidence type="ECO:0000313" key="4">
    <source>
        <dbReference type="Proteomes" id="UP000177096"/>
    </source>
</evidence>
<dbReference type="InterPro" id="IPR018911">
    <property type="entry name" value="Gmad2_Ig-like_dom"/>
</dbReference>